<feature type="chain" id="PRO_5014474417" evidence="1">
    <location>
        <begin position="31"/>
        <end position="495"/>
    </location>
</feature>
<organism evidence="2 3">
    <name type="scientific">Clostridium thermosuccinogenes</name>
    <dbReference type="NCBI Taxonomy" id="84032"/>
    <lineage>
        <taxon>Bacteria</taxon>
        <taxon>Bacillati</taxon>
        <taxon>Bacillota</taxon>
        <taxon>Clostridia</taxon>
        <taxon>Eubacteriales</taxon>
        <taxon>Clostridiaceae</taxon>
        <taxon>Clostridium</taxon>
    </lineage>
</organism>
<evidence type="ECO:0000313" key="2">
    <source>
        <dbReference type="EMBL" id="PNT94534.1"/>
    </source>
</evidence>
<evidence type="ECO:0000256" key="1">
    <source>
        <dbReference type="SAM" id="SignalP"/>
    </source>
</evidence>
<feature type="signal peptide" evidence="1">
    <location>
        <begin position="1"/>
        <end position="30"/>
    </location>
</feature>
<dbReference type="AlphaFoldDB" id="A0A2K2EZ56"/>
<accession>A0A2K2EZ56</accession>
<protein>
    <submittedName>
        <fullName evidence="2">Uncharacterized protein</fullName>
    </submittedName>
</protein>
<dbReference type="Proteomes" id="UP000236151">
    <property type="component" value="Unassembled WGS sequence"/>
</dbReference>
<keyword evidence="3" id="KW-1185">Reference proteome</keyword>
<reference evidence="2 3" key="1">
    <citation type="submission" date="2017-06" db="EMBL/GenBank/DDBJ databases">
        <title>Investigating the central metabolism of Clostridium thermosuccinogenes.</title>
        <authorList>
            <person name="Koendjbiharie J.G."/>
            <person name="van Kranenburg R."/>
        </authorList>
    </citation>
    <scope>NUCLEOTIDE SEQUENCE [LARGE SCALE GENOMIC DNA]</scope>
    <source>
        <strain evidence="2 3">DSM 5806</strain>
    </source>
</reference>
<dbReference type="KEGG" id="cthd:CDO33_15365"/>
<dbReference type="EMBL" id="NIOJ01000107">
    <property type="protein sequence ID" value="PNT94534.1"/>
    <property type="molecule type" value="Genomic_DNA"/>
</dbReference>
<proteinExistence type="predicted"/>
<dbReference type="RefSeq" id="WP_103083265.1">
    <property type="nucleotide sequence ID" value="NZ_CP021850.1"/>
</dbReference>
<evidence type="ECO:0000313" key="3">
    <source>
        <dbReference type="Proteomes" id="UP000236151"/>
    </source>
</evidence>
<sequence length="495" mass="53286">MKLKNKLKVFSVLTSLTLLLQLIPPGIAHAAVGNSISLTLGEGTVQGSVSSGSVTTHDIDMNIPANKMVILSLSGVSAGNGCVLKLKNKSTNTEVSTKSGGWYSLSRMIFYRTSDSVNTKYYVEVSSSTSISYTLNVKVLEAVSFTKQDTKSNNSTLNTYCISNSPEQLDAANELGENGYFLQRSLIQGNANIYWEHQNLYGKNMRFGVLLYNTSSSPVTVTLNRRSYKAWPESSMAMAEVWADWMIMVKKADDSGFTSTVTIPSNSAKWICLYTVPYHTTYPSSPVYNTFNGVIDISIPTGVSLYCDTYIMNSGKEDYTLGNVSKAVSATGTGDSLRGSGAGAMLYTWNTGTTTITPSTPYNIAIGGYDAPYINPGEKITITDSSGVSKDNAQNYGVVYKIIFSNISSSGTVKGIIKCNPKVNTNLAENPNTSTGGNMFVTVSGTGISTPVKARLNKSNPEVTFINSVPKGQQVVYYVVISGQSTMPLEISFTN</sequence>
<name>A0A2K2EZ56_9CLOT</name>
<gene>
    <name evidence="2" type="ORF">CDQ84_18835</name>
</gene>
<keyword evidence="1" id="KW-0732">Signal</keyword>
<comment type="caution">
    <text evidence="2">The sequence shown here is derived from an EMBL/GenBank/DDBJ whole genome shotgun (WGS) entry which is preliminary data.</text>
</comment>